<evidence type="ECO:0000313" key="6">
    <source>
        <dbReference type="EMBL" id="PWA69211.1"/>
    </source>
</evidence>
<reference evidence="6 7" key="1">
    <citation type="journal article" date="2018" name="Mol. Plant">
        <title>The genome of Artemisia annua provides insight into the evolution of Asteraceae family and artemisinin biosynthesis.</title>
        <authorList>
            <person name="Shen Q."/>
            <person name="Zhang L."/>
            <person name="Liao Z."/>
            <person name="Wang S."/>
            <person name="Yan T."/>
            <person name="Shi P."/>
            <person name="Liu M."/>
            <person name="Fu X."/>
            <person name="Pan Q."/>
            <person name="Wang Y."/>
            <person name="Lv Z."/>
            <person name="Lu X."/>
            <person name="Zhang F."/>
            <person name="Jiang W."/>
            <person name="Ma Y."/>
            <person name="Chen M."/>
            <person name="Hao X."/>
            <person name="Li L."/>
            <person name="Tang Y."/>
            <person name="Lv G."/>
            <person name="Zhou Y."/>
            <person name="Sun X."/>
            <person name="Brodelius P.E."/>
            <person name="Rose J.K.C."/>
            <person name="Tang K."/>
        </authorList>
    </citation>
    <scope>NUCLEOTIDE SEQUENCE [LARGE SCALE GENOMIC DNA]</scope>
    <source>
        <strain evidence="7">cv. Huhao1</strain>
        <tissue evidence="6">Leaf</tissue>
    </source>
</reference>
<organism evidence="6 7">
    <name type="scientific">Artemisia annua</name>
    <name type="common">Sweet wormwood</name>
    <dbReference type="NCBI Taxonomy" id="35608"/>
    <lineage>
        <taxon>Eukaryota</taxon>
        <taxon>Viridiplantae</taxon>
        <taxon>Streptophyta</taxon>
        <taxon>Embryophyta</taxon>
        <taxon>Tracheophyta</taxon>
        <taxon>Spermatophyta</taxon>
        <taxon>Magnoliopsida</taxon>
        <taxon>eudicotyledons</taxon>
        <taxon>Gunneridae</taxon>
        <taxon>Pentapetalae</taxon>
        <taxon>asterids</taxon>
        <taxon>campanulids</taxon>
        <taxon>Asterales</taxon>
        <taxon>Asteraceae</taxon>
        <taxon>Asteroideae</taxon>
        <taxon>Anthemideae</taxon>
        <taxon>Artemisiinae</taxon>
        <taxon>Artemisia</taxon>
    </lineage>
</organism>
<keyword evidence="4" id="KW-0539">Nucleus</keyword>
<dbReference type="Proteomes" id="UP000245207">
    <property type="component" value="Unassembled WGS sequence"/>
</dbReference>
<comment type="similarity">
    <text evidence="2 5">Belongs to the nucleosome assembly protein (NAP) family.</text>
</comment>
<dbReference type="Gene3D" id="3.30.1120.90">
    <property type="entry name" value="Nucleosome assembly protein"/>
    <property type="match status" value="1"/>
</dbReference>
<comment type="subcellular location">
    <subcellularLocation>
        <location evidence="1">Nucleus</location>
    </subcellularLocation>
</comment>
<accession>A0A2U1N6T1</accession>
<gene>
    <name evidence="6" type="ORF">CTI12_AA295440</name>
</gene>
<dbReference type="GO" id="GO:0006334">
    <property type="term" value="P:nucleosome assembly"/>
    <property type="evidence" value="ECO:0007669"/>
    <property type="project" value="InterPro"/>
</dbReference>
<dbReference type="GO" id="GO:0000724">
    <property type="term" value="P:double-strand break repair via homologous recombination"/>
    <property type="evidence" value="ECO:0007669"/>
    <property type="project" value="UniProtKB-ARBA"/>
</dbReference>
<evidence type="ECO:0000256" key="5">
    <source>
        <dbReference type="RuleBase" id="RU003876"/>
    </source>
</evidence>
<evidence type="ECO:0000256" key="2">
    <source>
        <dbReference type="ARBA" id="ARBA00009947"/>
    </source>
</evidence>
<dbReference type="EMBL" id="PKPP01003488">
    <property type="protein sequence ID" value="PWA69211.1"/>
    <property type="molecule type" value="Genomic_DNA"/>
</dbReference>
<dbReference type="FunFam" id="3.30.1120.90:FF:000005">
    <property type="entry name" value="Nucleosome assembly protein11"/>
    <property type="match status" value="1"/>
</dbReference>
<dbReference type="SUPFAM" id="SSF52047">
    <property type="entry name" value="RNI-like"/>
    <property type="match status" value="1"/>
</dbReference>
<evidence type="ECO:0000256" key="3">
    <source>
        <dbReference type="ARBA" id="ARBA00023186"/>
    </source>
</evidence>
<evidence type="ECO:0000256" key="4">
    <source>
        <dbReference type="ARBA" id="ARBA00023242"/>
    </source>
</evidence>
<dbReference type="InterPro" id="IPR037231">
    <property type="entry name" value="NAP-like_sf"/>
</dbReference>
<dbReference type="Gene3D" id="3.80.10.10">
    <property type="entry name" value="Ribonuclease Inhibitor"/>
    <property type="match status" value="1"/>
</dbReference>
<proteinExistence type="inferred from homology"/>
<dbReference type="Pfam" id="PF00956">
    <property type="entry name" value="NAP"/>
    <property type="match status" value="1"/>
</dbReference>
<keyword evidence="7" id="KW-1185">Reference proteome</keyword>
<name>A0A2U1N6T1_ARTAN</name>
<dbReference type="AlphaFoldDB" id="A0A2U1N6T1"/>
<dbReference type="OrthoDB" id="550575at2759"/>
<evidence type="ECO:0000256" key="1">
    <source>
        <dbReference type="ARBA" id="ARBA00004123"/>
    </source>
</evidence>
<comment type="caution">
    <text evidence="6">The sequence shown here is derived from an EMBL/GenBank/DDBJ whole genome shotgun (WGS) entry which is preliminary data.</text>
</comment>
<dbReference type="SMART" id="SM00367">
    <property type="entry name" value="LRR_CC"/>
    <property type="match status" value="4"/>
</dbReference>
<dbReference type="STRING" id="35608.A0A2U1N6T1"/>
<protein>
    <submittedName>
        <fullName evidence="6">Nucleosome assembly protein 1,4</fullName>
    </submittedName>
</protein>
<dbReference type="InterPro" id="IPR032675">
    <property type="entry name" value="LRR_dom_sf"/>
</dbReference>
<sequence>MDICGDVGCQVITKFCKKLRKLTHRGWVTQMGLISLAQGCPNLDYLEVQLLYISNEALECVGTHLKNLRDFRIWLSNKDGITDSSLDNGVRAMLMGCSKLERLDINNCFGGLTDVGLGYIGKYGHNLRYLCLCNTGESDKGLLELSKGCPRLRKLRLSGCPFSDQAVATFPLNIFPLRYVWVEKRVITRPMVSAEPKLKSIGGPDSVERAFDRACAVAKRVEFLRAIQSEHDELEAKFFEERAALEANIRNYMHHCIQRWVGGGSTPRPTVQPLSLQWARHLSASCKFLPEQPAAATLISQARSTRQTEDLTLRDRNRYDIVTGAVEVDGAKEEDAMDQTDDTEKGVPEFWLTAMKHNEITAEEITERDEEALKYLKDIKWCRMDDPNGFKLEFFFDTNPFFTNSILTKIYHMIDDDEPILEKAIGTTIEWLPGKCLTQKILKRKPKKGSKNAKPITKTEDCESFFNFFSPPEVPDDAEEIEEDMAEELQNQMEQDYDIGSTIRDKIIPHAVSWFMGEANQEDFGVIDVDFKELILQVVAVKCELQKGGNTVAGGEA</sequence>
<dbReference type="GO" id="GO:0005634">
    <property type="term" value="C:nucleus"/>
    <property type="evidence" value="ECO:0007669"/>
    <property type="project" value="UniProtKB-SubCell"/>
</dbReference>
<dbReference type="Gene3D" id="1.20.5.1500">
    <property type="match status" value="1"/>
</dbReference>
<dbReference type="GO" id="GO:0042393">
    <property type="term" value="F:histone binding"/>
    <property type="evidence" value="ECO:0007669"/>
    <property type="project" value="UniProtKB-ARBA"/>
</dbReference>
<evidence type="ECO:0000313" key="7">
    <source>
        <dbReference type="Proteomes" id="UP000245207"/>
    </source>
</evidence>
<keyword evidence="3" id="KW-0143">Chaperone</keyword>
<dbReference type="InterPro" id="IPR002164">
    <property type="entry name" value="NAP_family"/>
</dbReference>
<dbReference type="SUPFAM" id="SSF143113">
    <property type="entry name" value="NAP-like"/>
    <property type="match status" value="1"/>
</dbReference>
<dbReference type="InterPro" id="IPR006553">
    <property type="entry name" value="Leu-rich_rpt_Cys-con_subtyp"/>
</dbReference>
<dbReference type="PANTHER" id="PTHR11875">
    <property type="entry name" value="TESTIS-SPECIFIC Y-ENCODED PROTEIN"/>
    <property type="match status" value="1"/>
</dbReference>